<evidence type="ECO:0000313" key="3">
    <source>
        <dbReference type="Proteomes" id="UP000294164"/>
    </source>
</evidence>
<dbReference type="OrthoDB" id="9914604at2"/>
<organism evidence="2 3">
    <name type="scientific">Pseudoxanthomonas winnipegensis</name>
    <dbReference type="NCBI Taxonomy" id="2480810"/>
    <lineage>
        <taxon>Bacteria</taxon>
        <taxon>Pseudomonadati</taxon>
        <taxon>Pseudomonadota</taxon>
        <taxon>Gammaproteobacteria</taxon>
        <taxon>Lysobacterales</taxon>
        <taxon>Lysobacteraceae</taxon>
        <taxon>Pseudoxanthomonas</taxon>
    </lineage>
</organism>
<feature type="signal peptide" evidence="1">
    <location>
        <begin position="1"/>
        <end position="20"/>
    </location>
</feature>
<dbReference type="Proteomes" id="UP000294164">
    <property type="component" value="Unassembled WGS sequence"/>
</dbReference>
<proteinExistence type="predicted"/>
<evidence type="ECO:0000256" key="1">
    <source>
        <dbReference type="SAM" id="SignalP"/>
    </source>
</evidence>
<gene>
    <name evidence="2" type="ORF">EA655_02690</name>
</gene>
<feature type="chain" id="PRO_5020352235" evidence="1">
    <location>
        <begin position="21"/>
        <end position="147"/>
    </location>
</feature>
<dbReference type="EMBL" id="SHMG01000001">
    <property type="protein sequence ID" value="TAA46597.1"/>
    <property type="molecule type" value="Genomic_DNA"/>
</dbReference>
<accession>A0A4Q8M8N8</accession>
<reference evidence="2 3" key="1">
    <citation type="submission" date="2019-02" db="EMBL/GenBank/DDBJ databases">
        <title>WGS of Pseudoxanthomonas species novum from clinical isolates.</title>
        <authorList>
            <person name="Bernier A.-M."/>
            <person name="Bernard K."/>
            <person name="Vachon A."/>
        </authorList>
    </citation>
    <scope>NUCLEOTIDE SEQUENCE [LARGE SCALE GENOMIC DNA]</scope>
    <source>
        <strain evidence="2 3">NML130969</strain>
    </source>
</reference>
<dbReference type="AlphaFoldDB" id="A0A4Q8M8N8"/>
<sequence length="147" mass="16388">MRLITFILFGAIFFSGPSFAQTKACSERPITVMEIDRNSDNNDAIIKIDGKMVKRGGELNAIRNSCGARLAVILYSRARMYDLIESQFFSSKSGFNESTGRYFAFAVNADKTRMIYLKTMAEVNFTINSGALVALTDKPPVVNQYSK</sequence>
<protein>
    <submittedName>
        <fullName evidence="2">Uncharacterized protein</fullName>
    </submittedName>
</protein>
<comment type="caution">
    <text evidence="2">The sequence shown here is derived from an EMBL/GenBank/DDBJ whole genome shotgun (WGS) entry which is preliminary data.</text>
</comment>
<evidence type="ECO:0000313" key="2">
    <source>
        <dbReference type="EMBL" id="TAA46597.1"/>
    </source>
</evidence>
<keyword evidence="1" id="KW-0732">Signal</keyword>
<dbReference type="RefSeq" id="WP_130533346.1">
    <property type="nucleotide sequence ID" value="NZ_SHMG01000001.1"/>
</dbReference>
<name>A0A4Q8M8N8_9GAMM</name>